<organism evidence="7 8">
    <name type="scientific">Paraburkholderia eburnea</name>
    <dbReference type="NCBI Taxonomy" id="1189126"/>
    <lineage>
        <taxon>Bacteria</taxon>
        <taxon>Pseudomonadati</taxon>
        <taxon>Pseudomonadota</taxon>
        <taxon>Betaproteobacteria</taxon>
        <taxon>Burkholderiales</taxon>
        <taxon>Burkholderiaceae</taxon>
        <taxon>Paraburkholderia</taxon>
    </lineage>
</organism>
<dbReference type="Proteomes" id="UP000237381">
    <property type="component" value="Unassembled WGS sequence"/>
</dbReference>
<keyword evidence="2" id="KW-1003">Cell membrane</keyword>
<evidence type="ECO:0000259" key="6">
    <source>
        <dbReference type="Pfam" id="PF00535"/>
    </source>
</evidence>
<dbReference type="AlphaFoldDB" id="A0A2S4LTL8"/>
<keyword evidence="5" id="KW-0472">Membrane</keyword>
<accession>A0A2S4LTL8</accession>
<dbReference type="InterPro" id="IPR029044">
    <property type="entry name" value="Nucleotide-diphossugar_trans"/>
</dbReference>
<evidence type="ECO:0000256" key="3">
    <source>
        <dbReference type="ARBA" id="ARBA00022676"/>
    </source>
</evidence>
<comment type="subcellular location">
    <subcellularLocation>
        <location evidence="1">Cell membrane</location>
    </subcellularLocation>
</comment>
<protein>
    <submittedName>
        <fullName evidence="7">Glycosyl transferase family 2</fullName>
    </submittedName>
</protein>
<name>A0A2S4LTL8_9BURK</name>
<keyword evidence="4 7" id="KW-0808">Transferase</keyword>
<keyword evidence="3" id="KW-0328">Glycosyltransferase</keyword>
<feature type="domain" description="Glycosyltransferase 2-like" evidence="6">
    <location>
        <begin position="5"/>
        <end position="131"/>
    </location>
</feature>
<comment type="caution">
    <text evidence="7">The sequence shown here is derived from an EMBL/GenBank/DDBJ whole genome shotgun (WGS) entry which is preliminary data.</text>
</comment>
<dbReference type="EMBL" id="PQGA01000029">
    <property type="protein sequence ID" value="POR45796.1"/>
    <property type="molecule type" value="Genomic_DNA"/>
</dbReference>
<reference evidence="7 8" key="1">
    <citation type="submission" date="2018-01" db="EMBL/GenBank/DDBJ databases">
        <title>Genomic Encyclopedia of Type Strains, Phase III (KMG-III): the genomes of soil and plant-associated and newly described type strains.</title>
        <authorList>
            <person name="Whitman W."/>
        </authorList>
    </citation>
    <scope>NUCLEOTIDE SEQUENCE [LARGE SCALE GENOMIC DNA]</scope>
    <source>
        <strain evidence="7 8">JCM 18070</strain>
    </source>
</reference>
<dbReference type="Gene3D" id="3.90.550.10">
    <property type="entry name" value="Spore Coat Polysaccharide Biosynthesis Protein SpsA, Chain A"/>
    <property type="match status" value="1"/>
</dbReference>
<dbReference type="PANTHER" id="PTHR43646:SF2">
    <property type="entry name" value="GLYCOSYLTRANSFERASE 2-LIKE DOMAIN-CONTAINING PROTEIN"/>
    <property type="match status" value="1"/>
</dbReference>
<dbReference type="OrthoDB" id="9777873at2"/>
<evidence type="ECO:0000256" key="1">
    <source>
        <dbReference type="ARBA" id="ARBA00004236"/>
    </source>
</evidence>
<keyword evidence="8" id="KW-1185">Reference proteome</keyword>
<evidence type="ECO:0000256" key="4">
    <source>
        <dbReference type="ARBA" id="ARBA00022679"/>
    </source>
</evidence>
<gene>
    <name evidence="7" type="ORF">B0G62_12921</name>
</gene>
<dbReference type="InterPro" id="IPR001173">
    <property type="entry name" value="Glyco_trans_2-like"/>
</dbReference>
<dbReference type="Pfam" id="PF00535">
    <property type="entry name" value="Glycos_transf_2"/>
    <property type="match status" value="1"/>
</dbReference>
<dbReference type="GO" id="GO:0016757">
    <property type="term" value="F:glycosyltransferase activity"/>
    <property type="evidence" value="ECO:0007669"/>
    <property type="project" value="UniProtKB-KW"/>
</dbReference>
<evidence type="ECO:0000313" key="8">
    <source>
        <dbReference type="Proteomes" id="UP000237381"/>
    </source>
</evidence>
<evidence type="ECO:0000313" key="7">
    <source>
        <dbReference type="EMBL" id="POR45796.1"/>
    </source>
</evidence>
<evidence type="ECO:0000256" key="2">
    <source>
        <dbReference type="ARBA" id="ARBA00022475"/>
    </source>
</evidence>
<proteinExistence type="predicted"/>
<sequence length="228" mass="23982">MIGMVIPAHNEERLLGPCLAAACVAARHPDLQGTPVRIVVVLDGCSDGSENIVFRSGIQALVISACNVGVARATGAAHMIAQGAQWLAFTDADSRVAPDWLVAQLSLRTDAVCGSVQVEDWDEHPARLREIWGERYCDADGHRHVHGANLGVSVQAYQRAGGFPPLACGEDVALVELLRATGASICWSAAPRVTTSARLRARVRGGFGDTLAAWARQGDPGGAPGQDC</sequence>
<dbReference type="SUPFAM" id="SSF53448">
    <property type="entry name" value="Nucleotide-diphospho-sugar transferases"/>
    <property type="match status" value="1"/>
</dbReference>
<evidence type="ECO:0000256" key="5">
    <source>
        <dbReference type="ARBA" id="ARBA00023136"/>
    </source>
</evidence>
<dbReference type="GO" id="GO:0005886">
    <property type="term" value="C:plasma membrane"/>
    <property type="evidence" value="ECO:0007669"/>
    <property type="project" value="UniProtKB-SubCell"/>
</dbReference>
<dbReference type="PANTHER" id="PTHR43646">
    <property type="entry name" value="GLYCOSYLTRANSFERASE"/>
    <property type="match status" value="1"/>
</dbReference>
<dbReference type="RefSeq" id="WP_103707595.1">
    <property type="nucleotide sequence ID" value="NZ_PQGA01000029.1"/>
</dbReference>